<feature type="compositionally biased region" description="Low complexity" evidence="1">
    <location>
        <begin position="36"/>
        <end position="51"/>
    </location>
</feature>
<sequence>MDLLEPSSSSTRLERSRLATTSQLDLGSRRRRRRPATTPESSSSPAIIITTTTTRSPNLALLHSPTSISRAIPFSPLVPVPFPVSIPTGATAAAATSSATSTPPGSPSQSFQRTNHARSRSRTRPPPPPPTLSTSPMTPKTFRALLLNIHSALSHTRYAVAGLAALIVFGYGSECTMMPSRVTVLTGSDSAEALRSWAVTVGEWWVFRRDGDGGGGGDDDDDVIGVPVRVQRGGEGRFETEWRGLTVKTLGEDEVGSLEIVKVKEIGGVRVVGLRGMLELRAGAWLGMVKKMDSSSSLKARRGGEDGNNNNKTLEDERRGNNGMEREMMMMKVMIEQCERQVRWILKRLKLLAAQGKRVKMHPSGMKNFFSKDFWDGFLMREPRAKEMLEALGVERKEKEEEEEEEEEKEEEKEVGGLTLRNGREGNNGQSRLYTTVEGSRHYKREKERYAPDSFRKRVTSRDPNPSS</sequence>
<feature type="compositionally biased region" description="Polar residues" evidence="1">
    <location>
        <begin position="425"/>
        <end position="438"/>
    </location>
</feature>
<evidence type="ECO:0000256" key="1">
    <source>
        <dbReference type="SAM" id="MobiDB-lite"/>
    </source>
</evidence>
<accession>A0AAV9HS93</accession>
<feature type="compositionally biased region" description="Low complexity" evidence="1">
    <location>
        <begin position="1"/>
        <end position="11"/>
    </location>
</feature>
<feature type="compositionally biased region" description="Acidic residues" evidence="1">
    <location>
        <begin position="400"/>
        <end position="413"/>
    </location>
</feature>
<reference evidence="2" key="2">
    <citation type="submission" date="2023-06" db="EMBL/GenBank/DDBJ databases">
        <authorList>
            <consortium name="Lawrence Berkeley National Laboratory"/>
            <person name="Mondo S.J."/>
            <person name="Hensen N."/>
            <person name="Bonometti L."/>
            <person name="Westerberg I."/>
            <person name="Brannstrom I.O."/>
            <person name="Guillou S."/>
            <person name="Cros-Aarteil S."/>
            <person name="Calhoun S."/>
            <person name="Haridas S."/>
            <person name="Kuo A."/>
            <person name="Pangilinan J."/>
            <person name="Riley R."/>
            <person name="Labutti K."/>
            <person name="Andreopoulos B."/>
            <person name="Lipzen A."/>
            <person name="Chen C."/>
            <person name="Yanf M."/>
            <person name="Daum C."/>
            <person name="Ng V."/>
            <person name="Clum A."/>
            <person name="Steindorff A."/>
            <person name="Ohm R."/>
            <person name="Martin F."/>
            <person name="Silar P."/>
            <person name="Natvig D."/>
            <person name="Lalanne C."/>
            <person name="Gautier V."/>
            <person name="Ament-Velasquez S.L."/>
            <person name="Kruys A."/>
            <person name="Hutchinson M.I."/>
            <person name="Powell A.J."/>
            <person name="Barry K."/>
            <person name="Miller A.N."/>
            <person name="Grigoriev I.V."/>
            <person name="Debuchy R."/>
            <person name="Gladieux P."/>
            <person name="Thoren M.H."/>
            <person name="Johannesson H."/>
        </authorList>
    </citation>
    <scope>NUCLEOTIDE SEQUENCE</scope>
    <source>
        <strain evidence="2">PSN324</strain>
    </source>
</reference>
<gene>
    <name evidence="2" type="ORF">QBC42DRAFT_285944</name>
</gene>
<keyword evidence="3" id="KW-1185">Reference proteome</keyword>
<feature type="compositionally biased region" description="Basic and acidic residues" evidence="1">
    <location>
        <begin position="439"/>
        <end position="456"/>
    </location>
</feature>
<feature type="region of interest" description="Disordered" evidence="1">
    <location>
        <begin position="1"/>
        <end position="51"/>
    </location>
</feature>
<proteinExistence type="predicted"/>
<dbReference type="AlphaFoldDB" id="A0AAV9HS93"/>
<feature type="region of interest" description="Disordered" evidence="1">
    <location>
        <begin position="95"/>
        <end position="137"/>
    </location>
</feature>
<organism evidence="2 3">
    <name type="scientific">Cladorrhinum samala</name>
    <dbReference type="NCBI Taxonomy" id="585594"/>
    <lineage>
        <taxon>Eukaryota</taxon>
        <taxon>Fungi</taxon>
        <taxon>Dikarya</taxon>
        <taxon>Ascomycota</taxon>
        <taxon>Pezizomycotina</taxon>
        <taxon>Sordariomycetes</taxon>
        <taxon>Sordariomycetidae</taxon>
        <taxon>Sordariales</taxon>
        <taxon>Podosporaceae</taxon>
        <taxon>Cladorrhinum</taxon>
    </lineage>
</organism>
<feature type="region of interest" description="Disordered" evidence="1">
    <location>
        <begin position="296"/>
        <end position="324"/>
    </location>
</feature>
<evidence type="ECO:0000313" key="2">
    <source>
        <dbReference type="EMBL" id="KAK4462935.1"/>
    </source>
</evidence>
<feature type="compositionally biased region" description="Basic and acidic residues" evidence="1">
    <location>
        <begin position="313"/>
        <end position="324"/>
    </location>
</feature>
<feature type="region of interest" description="Disordered" evidence="1">
    <location>
        <begin position="391"/>
        <end position="468"/>
    </location>
</feature>
<name>A0AAV9HS93_9PEZI</name>
<comment type="caution">
    <text evidence="2">The sequence shown here is derived from an EMBL/GenBank/DDBJ whole genome shotgun (WGS) entry which is preliminary data.</text>
</comment>
<evidence type="ECO:0000313" key="3">
    <source>
        <dbReference type="Proteomes" id="UP001321749"/>
    </source>
</evidence>
<dbReference type="EMBL" id="MU864965">
    <property type="protein sequence ID" value="KAK4462935.1"/>
    <property type="molecule type" value="Genomic_DNA"/>
</dbReference>
<protein>
    <submittedName>
        <fullName evidence="2">Uncharacterized protein</fullName>
    </submittedName>
</protein>
<reference evidence="2" key="1">
    <citation type="journal article" date="2023" name="Mol. Phylogenet. Evol.">
        <title>Genome-scale phylogeny and comparative genomics of the fungal order Sordariales.</title>
        <authorList>
            <person name="Hensen N."/>
            <person name="Bonometti L."/>
            <person name="Westerberg I."/>
            <person name="Brannstrom I.O."/>
            <person name="Guillou S."/>
            <person name="Cros-Aarteil S."/>
            <person name="Calhoun S."/>
            <person name="Haridas S."/>
            <person name="Kuo A."/>
            <person name="Mondo S."/>
            <person name="Pangilinan J."/>
            <person name="Riley R."/>
            <person name="LaButti K."/>
            <person name="Andreopoulos B."/>
            <person name="Lipzen A."/>
            <person name="Chen C."/>
            <person name="Yan M."/>
            <person name="Daum C."/>
            <person name="Ng V."/>
            <person name="Clum A."/>
            <person name="Steindorff A."/>
            <person name="Ohm R.A."/>
            <person name="Martin F."/>
            <person name="Silar P."/>
            <person name="Natvig D.O."/>
            <person name="Lalanne C."/>
            <person name="Gautier V."/>
            <person name="Ament-Velasquez S.L."/>
            <person name="Kruys A."/>
            <person name="Hutchinson M.I."/>
            <person name="Powell A.J."/>
            <person name="Barry K."/>
            <person name="Miller A.N."/>
            <person name="Grigoriev I.V."/>
            <person name="Debuchy R."/>
            <person name="Gladieux P."/>
            <person name="Hiltunen Thoren M."/>
            <person name="Johannesson H."/>
        </authorList>
    </citation>
    <scope>NUCLEOTIDE SEQUENCE</scope>
    <source>
        <strain evidence="2">PSN324</strain>
    </source>
</reference>
<dbReference type="Proteomes" id="UP001321749">
    <property type="component" value="Unassembled WGS sequence"/>
</dbReference>